<dbReference type="SMART" id="SM00132">
    <property type="entry name" value="LIM"/>
    <property type="match status" value="1"/>
</dbReference>
<dbReference type="PROSITE" id="PS00478">
    <property type="entry name" value="LIM_DOMAIN_1"/>
    <property type="match status" value="1"/>
</dbReference>
<name>A0AAD2CDN8_9STRA</name>
<dbReference type="GO" id="GO:0046872">
    <property type="term" value="F:metal ion binding"/>
    <property type="evidence" value="ECO:0007669"/>
    <property type="project" value="UniProtKB-KW"/>
</dbReference>
<organism evidence="5 6">
    <name type="scientific">Cylindrotheca closterium</name>
    <dbReference type="NCBI Taxonomy" id="2856"/>
    <lineage>
        <taxon>Eukaryota</taxon>
        <taxon>Sar</taxon>
        <taxon>Stramenopiles</taxon>
        <taxon>Ochrophyta</taxon>
        <taxon>Bacillariophyta</taxon>
        <taxon>Bacillariophyceae</taxon>
        <taxon>Bacillariophycidae</taxon>
        <taxon>Bacillariales</taxon>
        <taxon>Bacillariaceae</taxon>
        <taxon>Cylindrotheca</taxon>
    </lineage>
</organism>
<proteinExistence type="predicted"/>
<dbReference type="Pfam" id="PF00412">
    <property type="entry name" value="LIM"/>
    <property type="match status" value="1"/>
</dbReference>
<keyword evidence="6" id="KW-1185">Reference proteome</keyword>
<keyword evidence="1 3" id="KW-0479">Metal-binding</keyword>
<sequence>MSFNESPWMSRPLIPSIGVTSSVAECCNGFISWWTGTESANDEQQETTANLLEPLVVEQATTQVMDEEERLQTIESDLFLDEVESKEASPEHCSDIENALVTNDKEGVHSQLDIFVDDPGQDEIQPNPLMEIGGSLEPLDFDSDSALVTPRDIRKPLRPEVSHDEPAEQCEAHTTETIEQNIFNDTHQVGEAQQIRAPIEKSSSEPLEIENHLLANMQPPATFLFDDDDKEAELANSIFRSRTPKPSTPIVEYDESIHAKRERSDGSKHDEATMSDLSSNRTVVLLPTGTPLVEKRVSGLIAIFESRSTDEGENVTPTSLCSASSFSAQEMSCPCCKKKIYPTDATIAYHDKVFHGGCFKCHLCDRKFSRGMSEVAGMIAADEDDSTSSSCKLSCTKCRDDAAVKHIPLRKSTPACQSITITTPEKGNIQQVKDEIGDDLESVMDGMVPRCAICGTHFLGGGESSDMMILGMNKYHRKCRMYGRPMVERCERKVLPIVAANYAPESLVVRISNTASSESSTQEIMTTFYFILPDKAIDLQRIRSAEQPNENVHFEYVMDSSAYANPNYEGTKKNAKTTFPCHGVGGAESRLSVGFLGDPCGLPIQLANARIEDRDGDQVFCAELECFKFQLRHRFDLVMSTKEEVVDLKTATLSMHIAG</sequence>
<evidence type="ECO:0000313" key="5">
    <source>
        <dbReference type="EMBL" id="CAJ1925337.1"/>
    </source>
</evidence>
<accession>A0AAD2CDN8</accession>
<dbReference type="Proteomes" id="UP001295423">
    <property type="component" value="Unassembled WGS sequence"/>
</dbReference>
<evidence type="ECO:0000256" key="3">
    <source>
        <dbReference type="PROSITE-ProRule" id="PRU00125"/>
    </source>
</evidence>
<dbReference type="PROSITE" id="PS50023">
    <property type="entry name" value="LIM_DOMAIN_2"/>
    <property type="match status" value="1"/>
</dbReference>
<keyword evidence="2 3" id="KW-0862">Zinc</keyword>
<feature type="domain" description="LIM zinc-binding" evidence="4">
    <location>
        <begin position="331"/>
        <end position="405"/>
    </location>
</feature>
<keyword evidence="3" id="KW-0440">LIM domain</keyword>
<evidence type="ECO:0000259" key="4">
    <source>
        <dbReference type="PROSITE" id="PS50023"/>
    </source>
</evidence>
<dbReference type="AlphaFoldDB" id="A0AAD2CDN8"/>
<evidence type="ECO:0000256" key="2">
    <source>
        <dbReference type="ARBA" id="ARBA00022833"/>
    </source>
</evidence>
<reference evidence="5" key="1">
    <citation type="submission" date="2023-08" db="EMBL/GenBank/DDBJ databases">
        <authorList>
            <person name="Audoor S."/>
            <person name="Bilcke G."/>
        </authorList>
    </citation>
    <scope>NUCLEOTIDE SEQUENCE</scope>
</reference>
<dbReference type="EMBL" id="CAKOGP040000002">
    <property type="protein sequence ID" value="CAJ1925337.1"/>
    <property type="molecule type" value="Genomic_DNA"/>
</dbReference>
<evidence type="ECO:0000313" key="6">
    <source>
        <dbReference type="Proteomes" id="UP001295423"/>
    </source>
</evidence>
<evidence type="ECO:0000256" key="1">
    <source>
        <dbReference type="ARBA" id="ARBA00022723"/>
    </source>
</evidence>
<comment type="caution">
    <text evidence="5">The sequence shown here is derived from an EMBL/GenBank/DDBJ whole genome shotgun (WGS) entry which is preliminary data.</text>
</comment>
<protein>
    <recommendedName>
        <fullName evidence="4">LIM zinc-binding domain-containing protein</fullName>
    </recommendedName>
</protein>
<dbReference type="Gene3D" id="2.10.110.10">
    <property type="entry name" value="Cysteine Rich Protein"/>
    <property type="match status" value="1"/>
</dbReference>
<dbReference type="InterPro" id="IPR001781">
    <property type="entry name" value="Znf_LIM"/>
</dbReference>
<gene>
    <name evidence="5" type="ORF">CYCCA115_LOCUS1139</name>
</gene>